<dbReference type="Proteomes" id="UP000026962">
    <property type="component" value="Chromosome 11"/>
</dbReference>
<feature type="domain" description="NB-ARC" evidence="9">
    <location>
        <begin position="183"/>
        <end position="356"/>
    </location>
</feature>
<evidence type="ECO:0000256" key="2">
    <source>
        <dbReference type="ARBA" id="ARBA00022614"/>
    </source>
</evidence>
<dbReference type="InterPro" id="IPR032675">
    <property type="entry name" value="LRR_dom_sf"/>
</dbReference>
<dbReference type="InterPro" id="IPR058922">
    <property type="entry name" value="WHD_DRP"/>
</dbReference>
<evidence type="ECO:0000259" key="10">
    <source>
        <dbReference type="Pfam" id="PF18052"/>
    </source>
</evidence>
<keyword evidence="4" id="KW-0547">Nucleotide-binding</keyword>
<dbReference type="AlphaFoldDB" id="A0A0E0MH79"/>
<dbReference type="InterPro" id="IPR036388">
    <property type="entry name" value="WH-like_DNA-bd_sf"/>
</dbReference>
<dbReference type="PANTHER" id="PTHR23155:SF1228">
    <property type="entry name" value="NB-ARC DOMAIN CONTAINING PROTEIN, EXPRESSED"/>
    <property type="match status" value="1"/>
</dbReference>
<dbReference type="Gene3D" id="1.20.5.4130">
    <property type="match status" value="1"/>
</dbReference>
<keyword evidence="2" id="KW-0433">Leucine-rich repeat</keyword>
<feature type="region of interest" description="Disordered" evidence="8">
    <location>
        <begin position="132"/>
        <end position="157"/>
    </location>
</feature>
<protein>
    <submittedName>
        <fullName evidence="13">Uncharacterized protein</fullName>
    </submittedName>
</protein>
<evidence type="ECO:0000256" key="6">
    <source>
        <dbReference type="ARBA" id="ARBA00023054"/>
    </source>
</evidence>
<dbReference type="Pfam" id="PF18052">
    <property type="entry name" value="Rx_N"/>
    <property type="match status" value="1"/>
</dbReference>
<dbReference type="Gene3D" id="1.10.8.430">
    <property type="entry name" value="Helical domain of apoptotic protease-activating factors"/>
    <property type="match status" value="1"/>
</dbReference>
<evidence type="ECO:0000259" key="11">
    <source>
        <dbReference type="Pfam" id="PF23559"/>
    </source>
</evidence>
<dbReference type="EnsemblPlants" id="OPUNC11G16420.1">
    <property type="protein sequence ID" value="OPUNC11G16420.1"/>
    <property type="gene ID" value="OPUNC11G16420"/>
</dbReference>
<feature type="domain" description="Disease resistance N-terminal" evidence="10">
    <location>
        <begin position="9"/>
        <end position="89"/>
    </location>
</feature>
<keyword evidence="14" id="KW-1185">Reference proteome</keyword>
<dbReference type="Gramene" id="OPUNC11G16420.1">
    <property type="protein sequence ID" value="OPUNC11G16420.1"/>
    <property type="gene ID" value="OPUNC11G16420"/>
</dbReference>
<dbReference type="OMA" id="TELVIWW"/>
<evidence type="ECO:0000256" key="1">
    <source>
        <dbReference type="ARBA" id="ARBA00008894"/>
    </source>
</evidence>
<feature type="domain" description="Disease resistance R13L4/SHOC-2-like LRR" evidence="12">
    <location>
        <begin position="565"/>
        <end position="919"/>
    </location>
</feature>
<evidence type="ECO:0000256" key="7">
    <source>
        <dbReference type="SAM" id="Coils"/>
    </source>
</evidence>
<dbReference type="PRINTS" id="PR00364">
    <property type="entry name" value="DISEASERSIST"/>
</dbReference>
<dbReference type="Gene3D" id="1.10.10.10">
    <property type="entry name" value="Winged helix-like DNA-binding domain superfamily/Winged helix DNA-binding domain"/>
    <property type="match status" value="1"/>
</dbReference>
<dbReference type="FunFam" id="1.10.10.10:FF:000322">
    <property type="entry name" value="Probable disease resistance protein At1g63360"/>
    <property type="match status" value="1"/>
</dbReference>
<dbReference type="STRING" id="4537.A0A0E0MH79"/>
<dbReference type="Pfam" id="PF23598">
    <property type="entry name" value="LRR_14"/>
    <property type="match status" value="1"/>
</dbReference>
<dbReference type="GO" id="GO:0002758">
    <property type="term" value="P:innate immune response-activating signaling pathway"/>
    <property type="evidence" value="ECO:0007669"/>
    <property type="project" value="UniProtKB-ARBA"/>
</dbReference>
<evidence type="ECO:0000256" key="3">
    <source>
        <dbReference type="ARBA" id="ARBA00022737"/>
    </source>
</evidence>
<keyword evidence="5" id="KW-0611">Plant defense</keyword>
<keyword evidence="6 7" id="KW-0175">Coiled coil</keyword>
<reference evidence="13" key="1">
    <citation type="submission" date="2015-04" db="UniProtKB">
        <authorList>
            <consortium name="EnsemblPlants"/>
        </authorList>
    </citation>
    <scope>IDENTIFICATION</scope>
</reference>
<dbReference type="GO" id="GO:0043531">
    <property type="term" value="F:ADP binding"/>
    <property type="evidence" value="ECO:0007669"/>
    <property type="project" value="InterPro"/>
</dbReference>
<evidence type="ECO:0000256" key="8">
    <source>
        <dbReference type="SAM" id="MobiDB-lite"/>
    </source>
</evidence>
<dbReference type="PANTHER" id="PTHR23155">
    <property type="entry name" value="DISEASE RESISTANCE PROTEIN RP"/>
    <property type="match status" value="1"/>
</dbReference>
<dbReference type="CDD" id="cd14798">
    <property type="entry name" value="RX-CC_like"/>
    <property type="match status" value="1"/>
</dbReference>
<dbReference type="SUPFAM" id="SSF52058">
    <property type="entry name" value="L domain-like"/>
    <property type="match status" value="1"/>
</dbReference>
<evidence type="ECO:0000256" key="4">
    <source>
        <dbReference type="ARBA" id="ARBA00022741"/>
    </source>
</evidence>
<dbReference type="InterPro" id="IPR044974">
    <property type="entry name" value="Disease_R_plants"/>
</dbReference>
<dbReference type="FunFam" id="3.40.50.300:FF:001091">
    <property type="entry name" value="Probable disease resistance protein At1g61300"/>
    <property type="match status" value="1"/>
</dbReference>
<dbReference type="GO" id="GO:0042742">
    <property type="term" value="P:defense response to bacterium"/>
    <property type="evidence" value="ECO:0007669"/>
    <property type="project" value="UniProtKB-ARBA"/>
</dbReference>
<dbReference type="InterPro" id="IPR055414">
    <property type="entry name" value="LRR_R13L4/SHOC2-like"/>
</dbReference>
<evidence type="ECO:0000259" key="12">
    <source>
        <dbReference type="Pfam" id="PF23598"/>
    </source>
</evidence>
<dbReference type="InterPro" id="IPR038005">
    <property type="entry name" value="RX-like_CC"/>
</dbReference>
<dbReference type="Gene3D" id="3.40.50.300">
    <property type="entry name" value="P-loop containing nucleotide triphosphate hydrolases"/>
    <property type="match status" value="1"/>
</dbReference>
<comment type="similarity">
    <text evidence="1">Belongs to the disease resistance NB-LRR family.</text>
</comment>
<evidence type="ECO:0000313" key="14">
    <source>
        <dbReference type="Proteomes" id="UP000026962"/>
    </source>
</evidence>
<accession>A0A0E0MH79</accession>
<reference evidence="13" key="2">
    <citation type="submission" date="2018-05" db="EMBL/GenBank/DDBJ databases">
        <title>OpunRS2 (Oryza punctata Reference Sequence Version 2).</title>
        <authorList>
            <person name="Zhang J."/>
            <person name="Kudrna D."/>
            <person name="Lee S."/>
            <person name="Talag J."/>
            <person name="Welchert J."/>
            <person name="Wing R.A."/>
        </authorList>
    </citation>
    <scope>NUCLEOTIDE SEQUENCE [LARGE SCALE GENOMIC DNA]</scope>
</reference>
<dbReference type="InterPro" id="IPR042197">
    <property type="entry name" value="Apaf_helical"/>
</dbReference>
<dbReference type="Pfam" id="PF00931">
    <property type="entry name" value="NB-ARC"/>
    <property type="match status" value="1"/>
</dbReference>
<dbReference type="eggNOG" id="KOG4658">
    <property type="taxonomic scope" value="Eukaryota"/>
</dbReference>
<organism evidence="13">
    <name type="scientific">Oryza punctata</name>
    <name type="common">Red rice</name>
    <dbReference type="NCBI Taxonomy" id="4537"/>
    <lineage>
        <taxon>Eukaryota</taxon>
        <taxon>Viridiplantae</taxon>
        <taxon>Streptophyta</taxon>
        <taxon>Embryophyta</taxon>
        <taxon>Tracheophyta</taxon>
        <taxon>Spermatophyta</taxon>
        <taxon>Magnoliopsida</taxon>
        <taxon>Liliopsida</taxon>
        <taxon>Poales</taxon>
        <taxon>Poaceae</taxon>
        <taxon>BOP clade</taxon>
        <taxon>Oryzoideae</taxon>
        <taxon>Oryzeae</taxon>
        <taxon>Oryzinae</taxon>
        <taxon>Oryza</taxon>
    </lineage>
</organism>
<dbReference type="HOGENOM" id="CLU_000837_25_0_1"/>
<dbReference type="GO" id="GO:0009626">
    <property type="term" value="P:plant-type hypersensitive response"/>
    <property type="evidence" value="ECO:0007669"/>
    <property type="project" value="UniProtKB-ARBA"/>
</dbReference>
<proteinExistence type="inferred from homology"/>
<evidence type="ECO:0000256" key="5">
    <source>
        <dbReference type="ARBA" id="ARBA00022821"/>
    </source>
</evidence>
<evidence type="ECO:0000259" key="9">
    <source>
        <dbReference type="Pfam" id="PF00931"/>
    </source>
</evidence>
<dbReference type="InterPro" id="IPR027417">
    <property type="entry name" value="P-loop_NTPase"/>
</dbReference>
<evidence type="ECO:0000313" key="13">
    <source>
        <dbReference type="EnsemblPlants" id="OPUNC11G16420.1"/>
    </source>
</evidence>
<sequence>MADSALSAVMGSLLSKMQVMVENESAQLREVKRRITYLQAELEAIHQFLLKAPEVDDPQTKVWMMELRELSYDMEDYFDELMVAAGSDPGFEPRRRKGLMAWTRSLLSRARASRRIDREFEELKGRVSQVSKQRNRLRLRGDPAAAAPPASDKIDGGASVDPRIHALFAEASRFEGMDGPRDELIDLLKEEEESSESAARLKVVSIVGLGGLGKTTLANQVFGAIGPQFDCQAWVSVTQSYNTRGILTELLHQVQIQEDIIDDEGKWDERDLVNKIRESLQNRRYLLVLDDIWSLESWEIIKLALPMNSLCSRIITTTRVQRVAQSCCSHWNDVVYEIRPLSVHDSRRLFHTRIFGSEDSCPPHLVEVSDNILKKCAGLPLAIITMASLLATKGHMKEQWLKVEDSIGKSFAGSTTLENVWNTLYLSYSDLPYHLRTCLLYLSVFPEDRVITRDRLVMRWIAEGFIVEEPGRNPKELGESYFNELINRSMIQPVHFGYDGQPEDCRVHDLVRDFIVSMSTEQNFAISLGDQEPASISHNRIRRLALNNINEKQHVQDLVSQSQSHMRSLTVFGSLGSIPSLQNFSLLRVLDLEDCQNLGNQHFKEIGSLWQLRYLNIRHTPISELPDEILALKFLETLDLRGTGVLELQASVVQLHKLAFLLCDNRLRLPEGIGSMKTLHLVSQFDVLRNKIAVVEELGNLSNLTELVIWWSPSMNSNNIGIYERFASSLYRLNKLQSLTIHGSDSSVDLLHHLYHPIQELKKFKINKDCYLRRIPKWFRSLPNLSYVCIDVKEVKNKDLQLLSSLPSLIHLSLSLRVVPTEHLAIRSNGFLVLREFHLHSEWVNLTFEPESMPKVERLFLAFNVLAAEKYGFSISIENLKYLKKFDIRINSEGANASQVKAVEDAIKNAADNHPNSPILNILTLGNLVDNERRDEANKPVY</sequence>
<dbReference type="Gene3D" id="3.80.10.10">
    <property type="entry name" value="Ribonuclease Inhibitor"/>
    <property type="match status" value="1"/>
</dbReference>
<dbReference type="Pfam" id="PF23559">
    <property type="entry name" value="WHD_DRP"/>
    <property type="match status" value="1"/>
</dbReference>
<name>A0A0E0MH79_ORYPU</name>
<dbReference type="SUPFAM" id="SSF52540">
    <property type="entry name" value="P-loop containing nucleoside triphosphate hydrolases"/>
    <property type="match status" value="1"/>
</dbReference>
<dbReference type="InterPro" id="IPR002182">
    <property type="entry name" value="NB-ARC"/>
</dbReference>
<feature type="domain" description="Disease resistance protein winged helix" evidence="11">
    <location>
        <begin position="444"/>
        <end position="515"/>
    </location>
</feature>
<dbReference type="InterPro" id="IPR041118">
    <property type="entry name" value="Rx_N"/>
</dbReference>
<keyword evidence="3" id="KW-0677">Repeat</keyword>
<feature type="coiled-coil region" evidence="7">
    <location>
        <begin position="14"/>
        <end position="41"/>
    </location>
</feature>